<proteinExistence type="predicted"/>
<dbReference type="AlphaFoldDB" id="A0AAD4PWS9"/>
<dbReference type="Proteomes" id="UP001201262">
    <property type="component" value="Unassembled WGS sequence"/>
</dbReference>
<dbReference type="RefSeq" id="XP_046068635.1">
    <property type="nucleotide sequence ID" value="XM_046210156.1"/>
</dbReference>
<comment type="caution">
    <text evidence="2">The sequence shown here is derived from an EMBL/GenBank/DDBJ whole genome shotgun (WGS) entry which is preliminary data.</text>
</comment>
<feature type="chain" id="PRO_5042275564" description="Secreted protein" evidence="1">
    <location>
        <begin position="19"/>
        <end position="80"/>
    </location>
</feature>
<keyword evidence="3" id="KW-1185">Reference proteome</keyword>
<sequence length="80" mass="8900">MHALTATLTATVMLGVFARRLVVRVNAKDSLTIDFNLSLYTVYLYAPVRRRQTALKMIKSVSVRADQALTTPDSLESETV</sequence>
<name>A0AAD4PWS9_9EURO</name>
<evidence type="ECO:0000313" key="3">
    <source>
        <dbReference type="Proteomes" id="UP001201262"/>
    </source>
</evidence>
<reference evidence="2" key="1">
    <citation type="submission" date="2021-12" db="EMBL/GenBank/DDBJ databases">
        <title>Convergent genome expansion in fungi linked to evolution of root-endophyte symbiosis.</title>
        <authorList>
            <consortium name="DOE Joint Genome Institute"/>
            <person name="Ke Y.-H."/>
            <person name="Bonito G."/>
            <person name="Liao H.-L."/>
            <person name="Looney B."/>
            <person name="Rojas-Flechas A."/>
            <person name="Nash J."/>
            <person name="Hameed K."/>
            <person name="Schadt C."/>
            <person name="Martin F."/>
            <person name="Crous P.W."/>
            <person name="Miettinen O."/>
            <person name="Magnuson J.K."/>
            <person name="Labbe J."/>
            <person name="Jacobson D."/>
            <person name="Doktycz M.J."/>
            <person name="Veneault-Fourrey C."/>
            <person name="Kuo A."/>
            <person name="Mondo S."/>
            <person name="Calhoun S."/>
            <person name="Riley R."/>
            <person name="Ohm R."/>
            <person name="LaButti K."/>
            <person name="Andreopoulos B."/>
            <person name="Pangilinan J."/>
            <person name="Nolan M."/>
            <person name="Tritt A."/>
            <person name="Clum A."/>
            <person name="Lipzen A."/>
            <person name="Daum C."/>
            <person name="Barry K."/>
            <person name="Grigoriev I.V."/>
            <person name="Vilgalys R."/>
        </authorList>
    </citation>
    <scope>NUCLEOTIDE SEQUENCE</scope>
    <source>
        <strain evidence="2">PMI_201</strain>
    </source>
</reference>
<evidence type="ECO:0008006" key="4">
    <source>
        <dbReference type="Google" id="ProtNLM"/>
    </source>
</evidence>
<dbReference type="EMBL" id="JAJTJA010000010">
    <property type="protein sequence ID" value="KAH8692762.1"/>
    <property type="molecule type" value="Genomic_DNA"/>
</dbReference>
<feature type="signal peptide" evidence="1">
    <location>
        <begin position="1"/>
        <end position="18"/>
    </location>
</feature>
<evidence type="ECO:0000313" key="2">
    <source>
        <dbReference type="EMBL" id="KAH8692762.1"/>
    </source>
</evidence>
<protein>
    <recommendedName>
        <fullName evidence="4">Secreted protein</fullName>
    </recommendedName>
</protein>
<accession>A0AAD4PWS9</accession>
<gene>
    <name evidence="2" type="ORF">BGW36DRAFT_27237</name>
</gene>
<evidence type="ECO:0000256" key="1">
    <source>
        <dbReference type="SAM" id="SignalP"/>
    </source>
</evidence>
<organism evidence="2 3">
    <name type="scientific">Talaromyces proteolyticus</name>
    <dbReference type="NCBI Taxonomy" id="1131652"/>
    <lineage>
        <taxon>Eukaryota</taxon>
        <taxon>Fungi</taxon>
        <taxon>Dikarya</taxon>
        <taxon>Ascomycota</taxon>
        <taxon>Pezizomycotina</taxon>
        <taxon>Eurotiomycetes</taxon>
        <taxon>Eurotiomycetidae</taxon>
        <taxon>Eurotiales</taxon>
        <taxon>Trichocomaceae</taxon>
        <taxon>Talaromyces</taxon>
        <taxon>Talaromyces sect. Bacilispori</taxon>
    </lineage>
</organism>
<keyword evidence="1" id="KW-0732">Signal</keyword>
<dbReference type="GeneID" id="70240443"/>